<evidence type="ECO:0000256" key="6">
    <source>
        <dbReference type="ARBA" id="ARBA00023098"/>
    </source>
</evidence>
<dbReference type="SUPFAM" id="SSF55856">
    <property type="entry name" value="Cytochrome b5-like heme/steroid binding domain"/>
    <property type="match status" value="1"/>
</dbReference>
<dbReference type="PANTHER" id="PTHR19353:SF88">
    <property type="entry name" value="DELTA(5) FATTY ACID DESATURASE FAT-4"/>
    <property type="match status" value="1"/>
</dbReference>
<dbReference type="GO" id="GO:0006629">
    <property type="term" value="P:lipid metabolic process"/>
    <property type="evidence" value="ECO:0007669"/>
    <property type="project" value="UniProtKB-KW"/>
</dbReference>
<comment type="subcellular location">
    <subcellularLocation>
        <location evidence="1">Membrane</location>
        <topology evidence="1">Multi-pass membrane protein</topology>
    </subcellularLocation>
</comment>
<dbReference type="PANTHER" id="PTHR19353">
    <property type="entry name" value="FATTY ACID DESATURASE 2"/>
    <property type="match status" value="1"/>
</dbReference>
<dbReference type="CDD" id="cd03506">
    <property type="entry name" value="Delta6-FADS-like"/>
    <property type="match status" value="1"/>
</dbReference>
<feature type="transmembrane region" description="Helical" evidence="8">
    <location>
        <begin position="335"/>
        <end position="355"/>
    </location>
</feature>
<accession>A0AAD5ME49</accession>
<keyword evidence="5" id="KW-0560">Oxidoreductase</keyword>
<feature type="transmembrane region" description="Helical" evidence="8">
    <location>
        <begin position="270"/>
        <end position="292"/>
    </location>
</feature>
<evidence type="ECO:0000313" key="11">
    <source>
        <dbReference type="Proteomes" id="UP001209570"/>
    </source>
</evidence>
<dbReference type="InterPro" id="IPR005804">
    <property type="entry name" value="FA_desaturase_dom"/>
</dbReference>
<keyword evidence="7 8" id="KW-0472">Membrane</keyword>
<evidence type="ECO:0000256" key="5">
    <source>
        <dbReference type="ARBA" id="ARBA00023002"/>
    </source>
</evidence>
<evidence type="ECO:0000313" key="10">
    <source>
        <dbReference type="EMBL" id="KAJ0404412.1"/>
    </source>
</evidence>
<dbReference type="Pfam" id="PF00173">
    <property type="entry name" value="Cyt-b5"/>
    <property type="match status" value="1"/>
</dbReference>
<evidence type="ECO:0000256" key="4">
    <source>
        <dbReference type="ARBA" id="ARBA00022989"/>
    </source>
</evidence>
<dbReference type="InterPro" id="IPR012171">
    <property type="entry name" value="Fatty_acid_desaturase"/>
</dbReference>
<dbReference type="Pfam" id="PF00487">
    <property type="entry name" value="FA_desaturase"/>
    <property type="match status" value="1"/>
</dbReference>
<protein>
    <recommendedName>
        <fullName evidence="9">Cytochrome b5 heme-binding domain-containing protein</fullName>
    </recommendedName>
</protein>
<dbReference type="EMBL" id="JAKCXM010000063">
    <property type="protein sequence ID" value="KAJ0404412.1"/>
    <property type="molecule type" value="Genomic_DNA"/>
</dbReference>
<evidence type="ECO:0000259" key="9">
    <source>
        <dbReference type="PROSITE" id="PS50255"/>
    </source>
</evidence>
<dbReference type="Proteomes" id="UP001209570">
    <property type="component" value="Unassembled WGS sequence"/>
</dbReference>
<dbReference type="Gene3D" id="3.10.120.10">
    <property type="entry name" value="Cytochrome b5-like heme/steroid binding domain"/>
    <property type="match status" value="1"/>
</dbReference>
<dbReference type="AlphaFoldDB" id="A0AAD5ME49"/>
<comment type="similarity">
    <text evidence="2">Belongs to the fatty acid desaturase type 1 family.</text>
</comment>
<proteinExistence type="inferred from homology"/>
<dbReference type="GO" id="GO:0016020">
    <property type="term" value="C:membrane"/>
    <property type="evidence" value="ECO:0007669"/>
    <property type="project" value="UniProtKB-SubCell"/>
</dbReference>
<keyword evidence="3 8" id="KW-0812">Transmembrane</keyword>
<feature type="transmembrane region" description="Helical" evidence="8">
    <location>
        <begin position="157"/>
        <end position="176"/>
    </location>
</feature>
<keyword evidence="11" id="KW-1185">Reference proteome</keyword>
<gene>
    <name evidence="10" type="ORF">P43SY_007665</name>
</gene>
<evidence type="ECO:0000256" key="3">
    <source>
        <dbReference type="ARBA" id="ARBA00022692"/>
    </source>
</evidence>
<evidence type="ECO:0000256" key="7">
    <source>
        <dbReference type="ARBA" id="ARBA00023136"/>
    </source>
</evidence>
<dbReference type="InterPro" id="IPR036400">
    <property type="entry name" value="Cyt_B5-like_heme/steroid_sf"/>
</dbReference>
<dbReference type="InterPro" id="IPR001199">
    <property type="entry name" value="Cyt_B5-like_heme/steroid-bd"/>
</dbReference>
<dbReference type="PIRSF" id="PIRSF015921">
    <property type="entry name" value="FA_sphinglp_des"/>
    <property type="match status" value="1"/>
</dbReference>
<organism evidence="10 11">
    <name type="scientific">Pythium insidiosum</name>
    <name type="common">Pythiosis disease agent</name>
    <dbReference type="NCBI Taxonomy" id="114742"/>
    <lineage>
        <taxon>Eukaryota</taxon>
        <taxon>Sar</taxon>
        <taxon>Stramenopiles</taxon>
        <taxon>Oomycota</taxon>
        <taxon>Peronosporomycetes</taxon>
        <taxon>Pythiales</taxon>
        <taxon>Pythiaceae</taxon>
        <taxon>Pythium</taxon>
    </lineage>
</organism>
<sequence>MVDQKPPRRLISWREVRAHNTRATAWLVIHHKVYDVSQWEGHPGGHVVFTQAGEDATDAFAVFHPTSAFALLEQFYIGDVDESTRGDGEPEPESAADAAQRRRTQDFIAAYRKLRLQVKRLGLYEASLLYYAWKVVSTFGLWLAAAALCVAGQSTPVYLLAGAVLGLFYQQSGWLAHDFLHHQVFKNHVLGDLVGVLVGNVWQGFSVQWWKNKHNTHHAVPNIHGHDAATALFAGDPDIDTVPLLAWSKEMAALAADSAVGRFFVRHQAVLYFPLLLLARLSWMLQSFLYAFRGFAFYAYDPVQHEALERAGLLVHYAWNVALPYAAGMSLGQGVAFFLTSQATCGLLLALVFSLGHNGMAVYERERKPDFWQLQVSTTRNIKSSLFMDWFTGGLNYQIDHHLFPMLPRHNLHKVNVLIKSLCKEFDLPFHETGFWDGLGEVVGHLGHISKEFIADFPAM</sequence>
<feature type="transmembrane region" description="Helical" evidence="8">
    <location>
        <begin position="121"/>
        <end position="145"/>
    </location>
</feature>
<dbReference type="SMART" id="SM01117">
    <property type="entry name" value="Cyt-b5"/>
    <property type="match status" value="1"/>
</dbReference>
<keyword evidence="4 8" id="KW-1133">Transmembrane helix</keyword>
<evidence type="ECO:0000256" key="2">
    <source>
        <dbReference type="ARBA" id="ARBA00009295"/>
    </source>
</evidence>
<name>A0AAD5ME49_PYTIN</name>
<evidence type="ECO:0000256" key="1">
    <source>
        <dbReference type="ARBA" id="ARBA00004141"/>
    </source>
</evidence>
<reference evidence="10" key="1">
    <citation type="submission" date="2021-12" db="EMBL/GenBank/DDBJ databases">
        <title>Prjna785345.</title>
        <authorList>
            <person name="Rujirawat T."/>
            <person name="Krajaejun T."/>
        </authorList>
    </citation>
    <scope>NUCLEOTIDE SEQUENCE</scope>
    <source>
        <strain evidence="10">Pi057C3</strain>
    </source>
</reference>
<dbReference type="GO" id="GO:0016717">
    <property type="term" value="F:oxidoreductase activity, acting on paired donors, with oxidation of a pair of donors resulting in the reduction of molecular oxygen to two molecules of water"/>
    <property type="evidence" value="ECO:0007669"/>
    <property type="project" value="TreeGrafter"/>
</dbReference>
<feature type="domain" description="Cytochrome b5 heme-binding" evidence="9">
    <location>
        <begin position="8"/>
        <end position="81"/>
    </location>
</feature>
<comment type="caution">
    <text evidence="10">The sequence shown here is derived from an EMBL/GenBank/DDBJ whole genome shotgun (WGS) entry which is preliminary data.</text>
</comment>
<evidence type="ECO:0000256" key="8">
    <source>
        <dbReference type="SAM" id="Phobius"/>
    </source>
</evidence>
<dbReference type="PROSITE" id="PS50255">
    <property type="entry name" value="CYTOCHROME_B5_2"/>
    <property type="match status" value="1"/>
</dbReference>
<keyword evidence="6" id="KW-0443">Lipid metabolism</keyword>